<dbReference type="EMBL" id="KK852649">
    <property type="protein sequence ID" value="KDR19490.1"/>
    <property type="molecule type" value="Genomic_DNA"/>
</dbReference>
<name>A0A067RJE0_ZOONE</name>
<accession>A0A067RJE0</accession>
<dbReference type="AlphaFoldDB" id="A0A067RJE0"/>
<proteinExistence type="predicted"/>
<organism evidence="2 3">
    <name type="scientific">Zootermopsis nevadensis</name>
    <name type="common">Dampwood termite</name>
    <dbReference type="NCBI Taxonomy" id="136037"/>
    <lineage>
        <taxon>Eukaryota</taxon>
        <taxon>Metazoa</taxon>
        <taxon>Ecdysozoa</taxon>
        <taxon>Arthropoda</taxon>
        <taxon>Hexapoda</taxon>
        <taxon>Insecta</taxon>
        <taxon>Pterygota</taxon>
        <taxon>Neoptera</taxon>
        <taxon>Polyneoptera</taxon>
        <taxon>Dictyoptera</taxon>
        <taxon>Blattodea</taxon>
        <taxon>Blattoidea</taxon>
        <taxon>Termitoidae</taxon>
        <taxon>Termopsidae</taxon>
        <taxon>Zootermopsis</taxon>
    </lineage>
</organism>
<evidence type="ECO:0000256" key="1">
    <source>
        <dbReference type="SAM" id="MobiDB-lite"/>
    </source>
</evidence>
<sequence>MRVHRNNGTTIKKRSKQEFHGKEQIKLMFAVRQLQRERRKKFEGREVTQVGNSNKGTFQGGRREQETKCSFCRNETCLHPKLRTLRANSYLLETSAEMGQGVNKNLKENFLLK</sequence>
<feature type="region of interest" description="Disordered" evidence="1">
    <location>
        <begin position="42"/>
        <end position="64"/>
    </location>
</feature>
<evidence type="ECO:0000313" key="3">
    <source>
        <dbReference type="Proteomes" id="UP000027135"/>
    </source>
</evidence>
<dbReference type="InParanoid" id="A0A067RJE0"/>
<reference evidence="2 3" key="1">
    <citation type="journal article" date="2014" name="Nat. Commun.">
        <title>Molecular traces of alternative social organization in a termite genome.</title>
        <authorList>
            <person name="Terrapon N."/>
            <person name="Li C."/>
            <person name="Robertson H.M."/>
            <person name="Ji L."/>
            <person name="Meng X."/>
            <person name="Booth W."/>
            <person name="Chen Z."/>
            <person name="Childers C.P."/>
            <person name="Glastad K.M."/>
            <person name="Gokhale K."/>
            <person name="Gowin J."/>
            <person name="Gronenberg W."/>
            <person name="Hermansen R.A."/>
            <person name="Hu H."/>
            <person name="Hunt B.G."/>
            <person name="Huylmans A.K."/>
            <person name="Khalil S.M."/>
            <person name="Mitchell R.D."/>
            <person name="Munoz-Torres M.C."/>
            <person name="Mustard J.A."/>
            <person name="Pan H."/>
            <person name="Reese J.T."/>
            <person name="Scharf M.E."/>
            <person name="Sun F."/>
            <person name="Vogel H."/>
            <person name="Xiao J."/>
            <person name="Yang W."/>
            <person name="Yang Z."/>
            <person name="Yang Z."/>
            <person name="Zhou J."/>
            <person name="Zhu J."/>
            <person name="Brent C.S."/>
            <person name="Elsik C.G."/>
            <person name="Goodisman M.A."/>
            <person name="Liberles D.A."/>
            <person name="Roe R.M."/>
            <person name="Vargo E.L."/>
            <person name="Vilcinskas A."/>
            <person name="Wang J."/>
            <person name="Bornberg-Bauer E."/>
            <person name="Korb J."/>
            <person name="Zhang G."/>
            <person name="Liebig J."/>
        </authorList>
    </citation>
    <scope>NUCLEOTIDE SEQUENCE [LARGE SCALE GENOMIC DNA]</scope>
    <source>
        <tissue evidence="2">Whole organism</tissue>
    </source>
</reference>
<evidence type="ECO:0000313" key="2">
    <source>
        <dbReference type="EMBL" id="KDR19490.1"/>
    </source>
</evidence>
<dbReference type="Proteomes" id="UP000027135">
    <property type="component" value="Unassembled WGS sequence"/>
</dbReference>
<keyword evidence="3" id="KW-1185">Reference proteome</keyword>
<gene>
    <name evidence="2" type="ORF">L798_06533</name>
</gene>
<protein>
    <submittedName>
        <fullName evidence="2">Uncharacterized protein</fullName>
    </submittedName>
</protein>